<keyword evidence="1" id="KW-0479">Metal-binding</keyword>
<dbReference type="InterPro" id="IPR029068">
    <property type="entry name" value="Glyas_Bleomycin-R_OHBP_Dase"/>
</dbReference>
<organism evidence="3 4">
    <name type="scientific">Acidisarcina polymorpha</name>
    <dbReference type="NCBI Taxonomy" id="2211140"/>
    <lineage>
        <taxon>Bacteria</taxon>
        <taxon>Pseudomonadati</taxon>
        <taxon>Acidobacteriota</taxon>
        <taxon>Terriglobia</taxon>
        <taxon>Terriglobales</taxon>
        <taxon>Acidobacteriaceae</taxon>
        <taxon>Acidisarcina</taxon>
    </lineage>
</organism>
<dbReference type="PANTHER" id="PTHR43048">
    <property type="entry name" value="METHYLMALONYL-COA EPIMERASE"/>
    <property type="match status" value="1"/>
</dbReference>
<feature type="domain" description="VOC" evidence="2">
    <location>
        <begin position="8"/>
        <end position="145"/>
    </location>
</feature>
<dbReference type="Proteomes" id="UP000253606">
    <property type="component" value="Chromosome"/>
</dbReference>
<evidence type="ECO:0000259" key="2">
    <source>
        <dbReference type="PROSITE" id="PS51819"/>
    </source>
</evidence>
<dbReference type="PROSITE" id="PS51819">
    <property type="entry name" value="VOC"/>
    <property type="match status" value="1"/>
</dbReference>
<evidence type="ECO:0000313" key="3">
    <source>
        <dbReference type="EMBL" id="AXC12352.1"/>
    </source>
</evidence>
<reference evidence="3 4" key="1">
    <citation type="journal article" date="2018" name="Front. Microbiol.">
        <title>Hydrolytic Capabilities as a Key to Environmental Success: Chitinolytic and Cellulolytic Acidobacteria From Acidic Sub-arctic Soils and Boreal Peatlands.</title>
        <authorList>
            <person name="Belova S.E."/>
            <person name="Ravin N.V."/>
            <person name="Pankratov T.A."/>
            <person name="Rakitin A.L."/>
            <person name="Ivanova A.A."/>
            <person name="Beletsky A.V."/>
            <person name="Mardanov A.V."/>
            <person name="Sinninghe Damste J.S."/>
            <person name="Dedysh S.N."/>
        </authorList>
    </citation>
    <scope>NUCLEOTIDE SEQUENCE [LARGE SCALE GENOMIC DNA]</scope>
    <source>
        <strain evidence="3 4">SBC82</strain>
    </source>
</reference>
<evidence type="ECO:0000256" key="1">
    <source>
        <dbReference type="ARBA" id="ARBA00022723"/>
    </source>
</evidence>
<protein>
    <recommendedName>
        <fullName evidence="2">VOC domain-containing protein</fullName>
    </recommendedName>
</protein>
<dbReference type="InterPro" id="IPR037523">
    <property type="entry name" value="VOC_core"/>
</dbReference>
<gene>
    <name evidence="3" type="ORF">ACPOL_3053</name>
</gene>
<dbReference type="GO" id="GO:0046872">
    <property type="term" value="F:metal ion binding"/>
    <property type="evidence" value="ECO:0007669"/>
    <property type="project" value="UniProtKB-KW"/>
</dbReference>
<dbReference type="SUPFAM" id="SSF54593">
    <property type="entry name" value="Glyoxalase/Bleomycin resistance protein/Dihydroxybiphenyl dioxygenase"/>
    <property type="match status" value="1"/>
</dbReference>
<dbReference type="AlphaFoldDB" id="A0A2Z5FZU0"/>
<dbReference type="GO" id="GO:0046491">
    <property type="term" value="P:L-methylmalonyl-CoA metabolic process"/>
    <property type="evidence" value="ECO:0007669"/>
    <property type="project" value="TreeGrafter"/>
</dbReference>
<dbReference type="KEGG" id="abas:ACPOL_3053"/>
<accession>A0A2Z5FZU0</accession>
<keyword evidence="4" id="KW-1185">Reference proteome</keyword>
<dbReference type="PANTHER" id="PTHR43048:SF6">
    <property type="entry name" value="BLR8189 PROTEIN"/>
    <property type="match status" value="1"/>
</dbReference>
<name>A0A2Z5FZU0_9BACT</name>
<dbReference type="RefSeq" id="WP_161557354.1">
    <property type="nucleotide sequence ID" value="NZ_CP030840.1"/>
</dbReference>
<dbReference type="EMBL" id="CP030840">
    <property type="protein sequence ID" value="AXC12352.1"/>
    <property type="molecule type" value="Genomic_DNA"/>
</dbReference>
<evidence type="ECO:0000313" key="4">
    <source>
        <dbReference type="Proteomes" id="UP000253606"/>
    </source>
</evidence>
<dbReference type="Pfam" id="PF13669">
    <property type="entry name" value="Glyoxalase_4"/>
    <property type="match status" value="1"/>
</dbReference>
<dbReference type="Gene3D" id="3.10.180.10">
    <property type="entry name" value="2,3-Dihydroxybiphenyl 1,2-Dioxygenase, domain 1"/>
    <property type="match status" value="1"/>
</dbReference>
<sequence length="170" mass="18905">MGIVSARHVDHVGLVVPDLDAAIHFFEQALGALLLWRVGPFEETPTGVPIDNVSVAMLRLGPNLNVELQVFVAETQRKDAPSNIDIGAGHIAFFVNDLQAAARSLRENGAELLKGPIKAKGDVKKGEEIWYFKTPWGAFMEILWRPDELPYENHTPFRLHQPNDSWADEG</sequence>
<dbReference type="InterPro" id="IPR051785">
    <property type="entry name" value="MMCE/EMCE_epimerase"/>
</dbReference>
<proteinExistence type="predicted"/>
<dbReference type="GO" id="GO:0004493">
    <property type="term" value="F:methylmalonyl-CoA epimerase activity"/>
    <property type="evidence" value="ECO:0007669"/>
    <property type="project" value="TreeGrafter"/>
</dbReference>